<reference evidence="2 3" key="1">
    <citation type="submission" date="2019-05" db="EMBL/GenBank/DDBJ databases">
        <title>Another draft genome of Portunus trituberculatus and its Hox gene families provides insights of decapod evolution.</title>
        <authorList>
            <person name="Jeong J.-H."/>
            <person name="Song I."/>
            <person name="Kim S."/>
            <person name="Choi T."/>
            <person name="Kim D."/>
            <person name="Ryu S."/>
            <person name="Kim W."/>
        </authorList>
    </citation>
    <scope>NUCLEOTIDE SEQUENCE [LARGE SCALE GENOMIC DNA]</scope>
    <source>
        <tissue evidence="2">Muscle</tissue>
    </source>
</reference>
<name>A0A5B7JUP3_PORTR</name>
<evidence type="ECO:0000256" key="1">
    <source>
        <dbReference type="SAM" id="MobiDB-lite"/>
    </source>
</evidence>
<dbReference type="EMBL" id="VSRR010113338">
    <property type="protein sequence ID" value="MPC98265.1"/>
    <property type="molecule type" value="Genomic_DNA"/>
</dbReference>
<dbReference type="AlphaFoldDB" id="A0A5B7JUP3"/>
<accession>A0A5B7JUP3</accession>
<dbReference type="Proteomes" id="UP000324222">
    <property type="component" value="Unassembled WGS sequence"/>
</dbReference>
<evidence type="ECO:0000313" key="3">
    <source>
        <dbReference type="Proteomes" id="UP000324222"/>
    </source>
</evidence>
<gene>
    <name evidence="2" type="ORF">E2C01_093626</name>
</gene>
<keyword evidence="3" id="KW-1185">Reference proteome</keyword>
<evidence type="ECO:0000313" key="2">
    <source>
        <dbReference type="EMBL" id="MPC98265.1"/>
    </source>
</evidence>
<feature type="region of interest" description="Disordered" evidence="1">
    <location>
        <begin position="19"/>
        <end position="45"/>
    </location>
</feature>
<protein>
    <submittedName>
        <fullName evidence="2">Uncharacterized protein</fullName>
    </submittedName>
</protein>
<sequence length="84" mass="9735">MNLSNLLLKLPTIKTLKRSLSLKRPPDTEHHHHTDQDHHNHQKDLCPHLSATDSHLYSNHLITNTLAHSHNIGDSCWDTDYLIF</sequence>
<organism evidence="2 3">
    <name type="scientific">Portunus trituberculatus</name>
    <name type="common">Swimming crab</name>
    <name type="synonym">Neptunus trituberculatus</name>
    <dbReference type="NCBI Taxonomy" id="210409"/>
    <lineage>
        <taxon>Eukaryota</taxon>
        <taxon>Metazoa</taxon>
        <taxon>Ecdysozoa</taxon>
        <taxon>Arthropoda</taxon>
        <taxon>Crustacea</taxon>
        <taxon>Multicrustacea</taxon>
        <taxon>Malacostraca</taxon>
        <taxon>Eumalacostraca</taxon>
        <taxon>Eucarida</taxon>
        <taxon>Decapoda</taxon>
        <taxon>Pleocyemata</taxon>
        <taxon>Brachyura</taxon>
        <taxon>Eubrachyura</taxon>
        <taxon>Portunoidea</taxon>
        <taxon>Portunidae</taxon>
        <taxon>Portuninae</taxon>
        <taxon>Portunus</taxon>
    </lineage>
</organism>
<proteinExistence type="predicted"/>
<comment type="caution">
    <text evidence="2">The sequence shown here is derived from an EMBL/GenBank/DDBJ whole genome shotgun (WGS) entry which is preliminary data.</text>
</comment>
<feature type="compositionally biased region" description="Basic and acidic residues" evidence="1">
    <location>
        <begin position="24"/>
        <end position="45"/>
    </location>
</feature>